<keyword evidence="3" id="KW-1185">Reference proteome</keyword>
<evidence type="ECO:0000313" key="3">
    <source>
        <dbReference type="Proteomes" id="UP000800038"/>
    </source>
</evidence>
<evidence type="ECO:0000256" key="1">
    <source>
        <dbReference type="SAM" id="SignalP"/>
    </source>
</evidence>
<gene>
    <name evidence="2" type="ORF">EJ02DRAFT_514295</name>
</gene>
<evidence type="ECO:0000313" key="2">
    <source>
        <dbReference type="EMBL" id="KAF1938767.1"/>
    </source>
</evidence>
<reference evidence="2" key="1">
    <citation type="journal article" date="2020" name="Stud. Mycol.">
        <title>101 Dothideomycetes genomes: a test case for predicting lifestyles and emergence of pathogens.</title>
        <authorList>
            <person name="Haridas S."/>
            <person name="Albert R."/>
            <person name="Binder M."/>
            <person name="Bloem J."/>
            <person name="Labutti K."/>
            <person name="Salamov A."/>
            <person name="Andreopoulos B."/>
            <person name="Baker S."/>
            <person name="Barry K."/>
            <person name="Bills G."/>
            <person name="Bluhm B."/>
            <person name="Cannon C."/>
            <person name="Castanera R."/>
            <person name="Culley D."/>
            <person name="Daum C."/>
            <person name="Ezra D."/>
            <person name="Gonzalez J."/>
            <person name="Henrissat B."/>
            <person name="Kuo A."/>
            <person name="Liang C."/>
            <person name="Lipzen A."/>
            <person name="Lutzoni F."/>
            <person name="Magnuson J."/>
            <person name="Mondo S."/>
            <person name="Nolan M."/>
            <person name="Ohm R."/>
            <person name="Pangilinan J."/>
            <person name="Park H.-J."/>
            <person name="Ramirez L."/>
            <person name="Alfaro M."/>
            <person name="Sun H."/>
            <person name="Tritt A."/>
            <person name="Yoshinaga Y."/>
            <person name="Zwiers L.-H."/>
            <person name="Turgeon B."/>
            <person name="Goodwin S."/>
            <person name="Spatafora J."/>
            <person name="Crous P."/>
            <person name="Grigoriev I."/>
        </authorList>
    </citation>
    <scope>NUCLEOTIDE SEQUENCE</scope>
    <source>
        <strain evidence="2">CBS 161.51</strain>
    </source>
</reference>
<accession>A0A6A5SNE6</accession>
<sequence>MRTHSFLAFPISLALLWSAANPLSYAAPAPLPVLALEIPSVQIPPHAAIPSETNTTTTHALVRRGCFTSKEEDLGPTTCDGSIPPASEIVAQLQRKGFVGTKVSAFYTRLEGRSAISLSKCWVNTHPAEIPNPPGAVFFDEIVKTDWEDSVGAAMSLSPGGTSKITSYQKLLSQIFAEQSSGTAWIFAPAALNFDGLDDRNTWKNWEFPALTQNVNIVDVRRTDPNDSSDPPSVTTIWRQGDPTQVPRGLVLGL</sequence>
<dbReference type="AlphaFoldDB" id="A0A6A5SNE6"/>
<dbReference type="EMBL" id="ML976096">
    <property type="protein sequence ID" value="KAF1938767.1"/>
    <property type="molecule type" value="Genomic_DNA"/>
</dbReference>
<name>A0A6A5SNE6_9PLEO</name>
<keyword evidence="1" id="KW-0732">Signal</keyword>
<organism evidence="2 3">
    <name type="scientific">Clathrospora elynae</name>
    <dbReference type="NCBI Taxonomy" id="706981"/>
    <lineage>
        <taxon>Eukaryota</taxon>
        <taxon>Fungi</taxon>
        <taxon>Dikarya</taxon>
        <taxon>Ascomycota</taxon>
        <taxon>Pezizomycotina</taxon>
        <taxon>Dothideomycetes</taxon>
        <taxon>Pleosporomycetidae</taxon>
        <taxon>Pleosporales</taxon>
        <taxon>Diademaceae</taxon>
        <taxon>Clathrospora</taxon>
    </lineage>
</organism>
<feature type="chain" id="PRO_5025499931" evidence="1">
    <location>
        <begin position="27"/>
        <end position="254"/>
    </location>
</feature>
<proteinExistence type="predicted"/>
<feature type="signal peptide" evidence="1">
    <location>
        <begin position="1"/>
        <end position="26"/>
    </location>
</feature>
<protein>
    <submittedName>
        <fullName evidence="2">Uncharacterized protein</fullName>
    </submittedName>
</protein>
<dbReference type="OrthoDB" id="73875at2759"/>
<dbReference type="Proteomes" id="UP000800038">
    <property type="component" value="Unassembled WGS sequence"/>
</dbReference>